<comment type="caution">
    <text evidence="2">The sequence shown here is derived from an EMBL/GenBank/DDBJ whole genome shotgun (WGS) entry which is preliminary data.</text>
</comment>
<dbReference type="RefSeq" id="XP_062648491.1">
    <property type="nucleotide sequence ID" value="XM_062786860.1"/>
</dbReference>
<protein>
    <submittedName>
        <fullName evidence="2">Uncharacterized protein</fullName>
    </submittedName>
</protein>
<dbReference type="Proteomes" id="UP001302602">
    <property type="component" value="Unassembled WGS sequence"/>
</dbReference>
<proteinExistence type="predicted"/>
<name>A0AAN6U2G7_9PEZI</name>
<feature type="region of interest" description="Disordered" evidence="1">
    <location>
        <begin position="1"/>
        <end position="22"/>
    </location>
</feature>
<accession>A0AAN6U2G7</accession>
<evidence type="ECO:0000256" key="1">
    <source>
        <dbReference type="SAM" id="MobiDB-lite"/>
    </source>
</evidence>
<evidence type="ECO:0000313" key="2">
    <source>
        <dbReference type="EMBL" id="KAK4124720.1"/>
    </source>
</evidence>
<organism evidence="2 3">
    <name type="scientific">Parathielavia appendiculata</name>
    <dbReference type="NCBI Taxonomy" id="2587402"/>
    <lineage>
        <taxon>Eukaryota</taxon>
        <taxon>Fungi</taxon>
        <taxon>Dikarya</taxon>
        <taxon>Ascomycota</taxon>
        <taxon>Pezizomycotina</taxon>
        <taxon>Sordariomycetes</taxon>
        <taxon>Sordariomycetidae</taxon>
        <taxon>Sordariales</taxon>
        <taxon>Chaetomiaceae</taxon>
        <taxon>Parathielavia</taxon>
    </lineage>
</organism>
<sequence>MWLFPTAGVNKGEDRRTRGEQGGGETFRLLLTLVSSTCCKGQCGADSAESGPNQASSQPATTVVVQDNLLISETSSLRCLFWVWIQLAKVGSSPPESGTPAGGCHSFCSGTPWQKQLPFLLCKRGPCCNPGIEGSPAETDLLCVHRLAAT</sequence>
<gene>
    <name evidence="2" type="ORF">N657DRAFT_330636</name>
</gene>
<dbReference type="EMBL" id="MU853226">
    <property type="protein sequence ID" value="KAK4124720.1"/>
    <property type="molecule type" value="Genomic_DNA"/>
</dbReference>
<reference evidence="2" key="1">
    <citation type="journal article" date="2023" name="Mol. Phylogenet. Evol.">
        <title>Genome-scale phylogeny and comparative genomics of the fungal order Sordariales.</title>
        <authorList>
            <person name="Hensen N."/>
            <person name="Bonometti L."/>
            <person name="Westerberg I."/>
            <person name="Brannstrom I.O."/>
            <person name="Guillou S."/>
            <person name="Cros-Aarteil S."/>
            <person name="Calhoun S."/>
            <person name="Haridas S."/>
            <person name="Kuo A."/>
            <person name="Mondo S."/>
            <person name="Pangilinan J."/>
            <person name="Riley R."/>
            <person name="LaButti K."/>
            <person name="Andreopoulos B."/>
            <person name="Lipzen A."/>
            <person name="Chen C."/>
            <person name="Yan M."/>
            <person name="Daum C."/>
            <person name="Ng V."/>
            <person name="Clum A."/>
            <person name="Steindorff A."/>
            <person name="Ohm R.A."/>
            <person name="Martin F."/>
            <person name="Silar P."/>
            <person name="Natvig D.O."/>
            <person name="Lalanne C."/>
            <person name="Gautier V."/>
            <person name="Ament-Velasquez S.L."/>
            <person name="Kruys A."/>
            <person name="Hutchinson M.I."/>
            <person name="Powell A.J."/>
            <person name="Barry K."/>
            <person name="Miller A.N."/>
            <person name="Grigoriev I.V."/>
            <person name="Debuchy R."/>
            <person name="Gladieux P."/>
            <person name="Hiltunen Thoren M."/>
            <person name="Johannesson H."/>
        </authorList>
    </citation>
    <scope>NUCLEOTIDE SEQUENCE</scope>
    <source>
        <strain evidence="2">CBS 731.68</strain>
    </source>
</reference>
<reference evidence="2" key="2">
    <citation type="submission" date="2023-05" db="EMBL/GenBank/DDBJ databases">
        <authorList>
            <consortium name="Lawrence Berkeley National Laboratory"/>
            <person name="Steindorff A."/>
            <person name="Hensen N."/>
            <person name="Bonometti L."/>
            <person name="Westerberg I."/>
            <person name="Brannstrom I.O."/>
            <person name="Guillou S."/>
            <person name="Cros-Aarteil S."/>
            <person name="Calhoun S."/>
            <person name="Haridas S."/>
            <person name="Kuo A."/>
            <person name="Mondo S."/>
            <person name="Pangilinan J."/>
            <person name="Riley R."/>
            <person name="Labutti K."/>
            <person name="Andreopoulos B."/>
            <person name="Lipzen A."/>
            <person name="Chen C."/>
            <person name="Yanf M."/>
            <person name="Daum C."/>
            <person name="Ng V."/>
            <person name="Clum A."/>
            <person name="Ohm R."/>
            <person name="Martin F."/>
            <person name="Silar P."/>
            <person name="Natvig D."/>
            <person name="Lalanne C."/>
            <person name="Gautier V."/>
            <person name="Ament-Velasquez S.L."/>
            <person name="Kruys A."/>
            <person name="Hutchinson M.I."/>
            <person name="Powell A.J."/>
            <person name="Barry K."/>
            <person name="Miller A.N."/>
            <person name="Grigoriev I.V."/>
            <person name="Debuchy R."/>
            <person name="Gladieux P."/>
            <person name="Thoren M.H."/>
            <person name="Johannesson H."/>
        </authorList>
    </citation>
    <scope>NUCLEOTIDE SEQUENCE</scope>
    <source>
        <strain evidence="2">CBS 731.68</strain>
    </source>
</reference>
<dbReference type="GeneID" id="87823630"/>
<dbReference type="AlphaFoldDB" id="A0AAN6U2G7"/>
<evidence type="ECO:0000313" key="3">
    <source>
        <dbReference type="Proteomes" id="UP001302602"/>
    </source>
</evidence>
<keyword evidence="3" id="KW-1185">Reference proteome</keyword>